<evidence type="ECO:0000256" key="4">
    <source>
        <dbReference type="ARBA" id="ARBA00023163"/>
    </source>
</evidence>
<evidence type="ECO:0000256" key="2">
    <source>
        <dbReference type="ARBA" id="ARBA00023015"/>
    </source>
</evidence>
<dbReference type="GO" id="GO:0003700">
    <property type="term" value="F:DNA-binding transcription factor activity"/>
    <property type="evidence" value="ECO:0007669"/>
    <property type="project" value="InterPro"/>
</dbReference>
<dbReference type="FunFam" id="1.10.10.10:FF:000001">
    <property type="entry name" value="LysR family transcriptional regulator"/>
    <property type="match status" value="1"/>
</dbReference>
<gene>
    <name evidence="6" type="primary">dmlR_10</name>
    <name evidence="6" type="ORF">PSEMO_28980</name>
</gene>
<dbReference type="PANTHER" id="PTHR30537">
    <property type="entry name" value="HTH-TYPE TRANSCRIPTIONAL REGULATOR"/>
    <property type="match status" value="1"/>
</dbReference>
<dbReference type="InterPro" id="IPR058163">
    <property type="entry name" value="LysR-type_TF_proteobact-type"/>
</dbReference>
<dbReference type="Gene3D" id="1.10.10.10">
    <property type="entry name" value="Winged helix-like DNA-binding domain superfamily/Winged helix DNA-binding domain"/>
    <property type="match status" value="1"/>
</dbReference>
<evidence type="ECO:0000259" key="5">
    <source>
        <dbReference type="PROSITE" id="PS50931"/>
    </source>
</evidence>
<comment type="caution">
    <text evidence="6">The sequence shown here is derived from an EMBL/GenBank/DDBJ whole genome shotgun (WGS) entry which is preliminary data.</text>
</comment>
<dbReference type="InterPro" id="IPR036390">
    <property type="entry name" value="WH_DNA-bd_sf"/>
</dbReference>
<dbReference type="EMBL" id="MKZO01000025">
    <property type="protein sequence ID" value="OLS61996.1"/>
    <property type="molecule type" value="Genomic_DNA"/>
</dbReference>
<dbReference type="InterPro" id="IPR005119">
    <property type="entry name" value="LysR_subst-bd"/>
</dbReference>
<organism evidence="6 7">
    <name type="scientific">Pseudomonas putida</name>
    <name type="common">Arthrobacter siderocapsulatus</name>
    <dbReference type="NCBI Taxonomy" id="303"/>
    <lineage>
        <taxon>Bacteria</taxon>
        <taxon>Pseudomonadati</taxon>
        <taxon>Pseudomonadota</taxon>
        <taxon>Gammaproteobacteria</taxon>
        <taxon>Pseudomonadales</taxon>
        <taxon>Pseudomonadaceae</taxon>
        <taxon>Pseudomonas</taxon>
    </lineage>
</organism>
<dbReference type="CDD" id="cd08422">
    <property type="entry name" value="PBP2_CrgA_like"/>
    <property type="match status" value="1"/>
</dbReference>
<dbReference type="PROSITE" id="PS50931">
    <property type="entry name" value="HTH_LYSR"/>
    <property type="match status" value="1"/>
</dbReference>
<evidence type="ECO:0000313" key="6">
    <source>
        <dbReference type="EMBL" id="OLS61996.1"/>
    </source>
</evidence>
<dbReference type="OrthoDB" id="9813056at2"/>
<dbReference type="GO" id="GO:0043565">
    <property type="term" value="F:sequence-specific DNA binding"/>
    <property type="evidence" value="ECO:0007669"/>
    <property type="project" value="TreeGrafter"/>
</dbReference>
<keyword evidence="3" id="KW-0238">DNA-binding</keyword>
<dbReference type="Pfam" id="PF00126">
    <property type="entry name" value="HTH_1"/>
    <property type="match status" value="1"/>
</dbReference>
<dbReference type="InterPro" id="IPR036388">
    <property type="entry name" value="WH-like_DNA-bd_sf"/>
</dbReference>
<dbReference type="Proteomes" id="UP000186736">
    <property type="component" value="Unassembled WGS sequence"/>
</dbReference>
<dbReference type="Gene3D" id="3.40.190.290">
    <property type="match status" value="1"/>
</dbReference>
<dbReference type="InterPro" id="IPR000847">
    <property type="entry name" value="LysR_HTH_N"/>
</dbReference>
<keyword evidence="2" id="KW-0805">Transcription regulation</keyword>
<dbReference type="Pfam" id="PF03466">
    <property type="entry name" value="LysR_substrate"/>
    <property type="match status" value="1"/>
</dbReference>
<dbReference type="PANTHER" id="PTHR30537:SF17">
    <property type="entry name" value="LYSR-FAMILY REGULATORY PROTEIN"/>
    <property type="match status" value="1"/>
</dbReference>
<protein>
    <submittedName>
        <fullName evidence="6">HTH-type transcriptional regulator DmlR</fullName>
    </submittedName>
</protein>
<feature type="domain" description="HTH lysR-type" evidence="5">
    <location>
        <begin position="1"/>
        <end position="59"/>
    </location>
</feature>
<sequence length="311" mass="34563">MNLLGLIKSFIKVVEAGSIAGGARSLGLSAAAVSQNIARLEAHLQVRLLSRTTRSMVLTPSGSLYYDKVRHIERDLEEAQLAITTADSEPRGRLCIATTSAFGRHVLARLIPEFSALYPRLSIELLTSDEKVDHARQGVDVSLRITPQLEDGLLARHIAQVPFICCASPGYLAREGWPQSPEELKQRRCLVFRYPVDGRFLRWGFVRDGLRFDAEFGDVLISDDIDVLAQMAVHDGGITRLAEFVARPWLERGELVPLFEEAGGARAYAQTEPMDIYLCVTDRFAMTPKVCAFMAFLKASLGDEWKVKART</sequence>
<keyword evidence="4" id="KW-0804">Transcription</keyword>
<dbReference type="GO" id="GO:0006351">
    <property type="term" value="P:DNA-templated transcription"/>
    <property type="evidence" value="ECO:0007669"/>
    <property type="project" value="TreeGrafter"/>
</dbReference>
<evidence type="ECO:0000256" key="1">
    <source>
        <dbReference type="ARBA" id="ARBA00009437"/>
    </source>
</evidence>
<accession>A0A1Q9R3K7</accession>
<dbReference type="AlphaFoldDB" id="A0A1Q9R3K7"/>
<dbReference type="RefSeq" id="WP_075803983.1">
    <property type="nucleotide sequence ID" value="NZ_MKZO01000025.1"/>
</dbReference>
<evidence type="ECO:0000256" key="3">
    <source>
        <dbReference type="ARBA" id="ARBA00023125"/>
    </source>
</evidence>
<reference evidence="6 7" key="1">
    <citation type="submission" date="2016-10" db="EMBL/GenBank/DDBJ databases">
        <title>Genome Sequence of Pseudomonas putida GM4FR.</title>
        <authorList>
            <person name="Poehlein A."/>
            <person name="Wemheuer F."/>
            <person name="Hollensteiner J."/>
            <person name="Wemheuer B."/>
        </authorList>
    </citation>
    <scope>NUCLEOTIDE SEQUENCE [LARGE SCALE GENOMIC DNA]</scope>
    <source>
        <strain evidence="6 7">GM4FR</strain>
    </source>
</reference>
<name>A0A1Q9R3K7_PSEPU</name>
<dbReference type="SUPFAM" id="SSF53850">
    <property type="entry name" value="Periplasmic binding protein-like II"/>
    <property type="match status" value="1"/>
</dbReference>
<evidence type="ECO:0000313" key="7">
    <source>
        <dbReference type="Proteomes" id="UP000186736"/>
    </source>
</evidence>
<comment type="similarity">
    <text evidence="1">Belongs to the LysR transcriptional regulatory family.</text>
</comment>
<dbReference type="SUPFAM" id="SSF46785">
    <property type="entry name" value="Winged helix' DNA-binding domain"/>
    <property type="match status" value="1"/>
</dbReference>
<proteinExistence type="inferred from homology"/>